<evidence type="ECO:0000313" key="2">
    <source>
        <dbReference type="EMBL" id="OGM97580.1"/>
    </source>
</evidence>
<reference evidence="2 3" key="1">
    <citation type="journal article" date="2016" name="Nat. Commun.">
        <title>Thousands of microbial genomes shed light on interconnected biogeochemical processes in an aquifer system.</title>
        <authorList>
            <person name="Anantharaman K."/>
            <person name="Brown C.T."/>
            <person name="Hug L.A."/>
            <person name="Sharon I."/>
            <person name="Castelle C.J."/>
            <person name="Probst A.J."/>
            <person name="Thomas B.C."/>
            <person name="Singh A."/>
            <person name="Wilkins M.J."/>
            <person name="Karaoz U."/>
            <person name="Brodie E.L."/>
            <person name="Williams K.H."/>
            <person name="Hubbard S.S."/>
            <person name="Banfield J.F."/>
        </authorList>
    </citation>
    <scope>NUCLEOTIDE SEQUENCE [LARGE SCALE GENOMIC DNA]</scope>
</reference>
<feature type="region of interest" description="Disordered" evidence="1">
    <location>
        <begin position="1"/>
        <end position="53"/>
    </location>
</feature>
<feature type="compositionally biased region" description="Basic and acidic residues" evidence="1">
    <location>
        <begin position="12"/>
        <end position="53"/>
    </location>
</feature>
<proteinExistence type="predicted"/>
<evidence type="ECO:0000313" key="3">
    <source>
        <dbReference type="Proteomes" id="UP000178520"/>
    </source>
</evidence>
<comment type="caution">
    <text evidence="2">The sequence shown here is derived from an EMBL/GenBank/DDBJ whole genome shotgun (WGS) entry which is preliminary data.</text>
</comment>
<protein>
    <submittedName>
        <fullName evidence="2">Uncharacterized protein</fullName>
    </submittedName>
</protein>
<name>A0A1F8EA16_9BACT</name>
<accession>A0A1F8EA16</accession>
<sequence>MADVEFTPKAATDLKRVQQEQHLAEIHRGENKARTDEAPPEERGNKKEKIGRQSEARVAEGLDFLISCGGIHDYYKSWRKGELDLRGVDFLIVPEPSYDHMIPLQVKSSLTGVREHRKISRIPCILAKHNIPLVLFAEELMQVMGLSTEFLKEIIRAREYSCSGSFAQKIRETINPFEEGKEELIDKIVNDLVSTS</sequence>
<gene>
    <name evidence="2" type="ORF">A2735_01645</name>
</gene>
<evidence type="ECO:0000256" key="1">
    <source>
        <dbReference type="SAM" id="MobiDB-lite"/>
    </source>
</evidence>
<dbReference type="AlphaFoldDB" id="A0A1F8EA16"/>
<dbReference type="Proteomes" id="UP000178520">
    <property type="component" value="Unassembled WGS sequence"/>
</dbReference>
<organism evidence="2 3">
    <name type="scientific">Candidatus Yanofskybacteria bacterium RIFCSPHIGHO2_01_FULL_41_21</name>
    <dbReference type="NCBI Taxonomy" id="1802660"/>
    <lineage>
        <taxon>Bacteria</taxon>
        <taxon>Candidatus Yanofskyibacteriota</taxon>
    </lineage>
</organism>
<dbReference type="EMBL" id="MGJA01000011">
    <property type="protein sequence ID" value="OGM97580.1"/>
    <property type="molecule type" value="Genomic_DNA"/>
</dbReference>